<dbReference type="Pfam" id="PF07070">
    <property type="entry name" value="Spo0M"/>
    <property type="match status" value="1"/>
</dbReference>
<dbReference type="EMBL" id="JACHGT010000005">
    <property type="protein sequence ID" value="MBB6034769.1"/>
    <property type="molecule type" value="Genomic_DNA"/>
</dbReference>
<evidence type="ECO:0000313" key="1">
    <source>
        <dbReference type="EMBL" id="MBB6034769.1"/>
    </source>
</evidence>
<name>A0A841FQD3_9ACTN</name>
<dbReference type="PANTHER" id="PTHR40053">
    <property type="entry name" value="SPORULATION-CONTROL PROTEIN SPO0M"/>
    <property type="match status" value="1"/>
</dbReference>
<keyword evidence="2" id="KW-1185">Reference proteome</keyword>
<dbReference type="RefSeq" id="WP_203686649.1">
    <property type="nucleotide sequence ID" value="NZ_BONT01000067.1"/>
</dbReference>
<protein>
    <submittedName>
        <fullName evidence="1">Sporulation-control protein</fullName>
    </submittedName>
</protein>
<dbReference type="Proteomes" id="UP000548476">
    <property type="component" value="Unassembled WGS sequence"/>
</dbReference>
<dbReference type="InterPro" id="IPR009776">
    <property type="entry name" value="Spore_0_M"/>
</dbReference>
<organism evidence="1 2">
    <name type="scientific">Phytomonospora endophytica</name>
    <dbReference type="NCBI Taxonomy" id="714109"/>
    <lineage>
        <taxon>Bacteria</taxon>
        <taxon>Bacillati</taxon>
        <taxon>Actinomycetota</taxon>
        <taxon>Actinomycetes</taxon>
        <taxon>Micromonosporales</taxon>
        <taxon>Micromonosporaceae</taxon>
        <taxon>Phytomonospora</taxon>
    </lineage>
</organism>
<comment type="caution">
    <text evidence="1">The sequence shown here is derived from an EMBL/GenBank/DDBJ whole genome shotgun (WGS) entry which is preliminary data.</text>
</comment>
<dbReference type="AlphaFoldDB" id="A0A841FQD3"/>
<evidence type="ECO:0000313" key="2">
    <source>
        <dbReference type="Proteomes" id="UP000548476"/>
    </source>
</evidence>
<accession>A0A841FQD3</accession>
<proteinExistence type="predicted"/>
<sequence>MVFKKMLRVFGVGGPTVDTVLDPPRARPGETLTGTVHIKGGDHDVAIEGVALGLVTRVEVESGDGEFGATTEFARLAVSGPFRLAAGETRDIPFGFPVPFETPVTHVHGRNLRGMTLGVRTELAVAKAVDKGDLDAVEIHPLASQERVLGAFGELGFGFKSADLERGRIHGLRQELPFYQEIEFHPPSRFAGRVGEVELTFVADAHHLAVVLEADRRGGVFGGGGDAFGRWTFPHEVALRTDWEGEIGRWLDEVAQRGGRPGGHGHRGHGGVGAGGVVAGAAAGIVGGMVLGEVFDEMGDFGDEG</sequence>
<dbReference type="PANTHER" id="PTHR40053:SF1">
    <property type="entry name" value="SPORULATION-CONTROL PROTEIN SPO0M"/>
    <property type="match status" value="1"/>
</dbReference>
<gene>
    <name evidence="1" type="ORF">HNR73_002623</name>
</gene>
<reference evidence="1 2" key="1">
    <citation type="submission" date="2020-08" db="EMBL/GenBank/DDBJ databases">
        <title>Genomic Encyclopedia of Type Strains, Phase IV (KMG-IV): sequencing the most valuable type-strain genomes for metagenomic binning, comparative biology and taxonomic classification.</title>
        <authorList>
            <person name="Goeker M."/>
        </authorList>
    </citation>
    <scope>NUCLEOTIDE SEQUENCE [LARGE SCALE GENOMIC DNA]</scope>
    <source>
        <strain evidence="1 2">YIM 65646</strain>
    </source>
</reference>